<evidence type="ECO:0000313" key="2">
    <source>
        <dbReference type="Proteomes" id="UP000007136"/>
    </source>
</evidence>
<sequence length="250" mass="27219">MTVENDSTLVPLQGSPLREVALVEEGGEPRARDIDIAERLGLARPRNIRKLIENNRQELEAFGPIPLLRGAKSGAGRPEEGYLLNEEQSLLVATLSSAPNAPAVRAMLIRTFVVWRRGHLEHASFDMRAVGGMVKRILAKQLHELVPALVREEVASQQHAVIHGVSAGQVIEMAGIGERKGLRGLARFASNRLRRFHAARGVAVKIASLGSSQAYVFDPATSREWLANGGKVELQSKAAERRGQGALRLV</sequence>
<organism evidence="1 2">
    <name type="scientific">Methylorubrum populi (strain ATCC BAA-705 / NCIMB 13946 / BJ001)</name>
    <name type="common">Methylobacterium populi</name>
    <dbReference type="NCBI Taxonomy" id="441620"/>
    <lineage>
        <taxon>Bacteria</taxon>
        <taxon>Pseudomonadati</taxon>
        <taxon>Pseudomonadota</taxon>
        <taxon>Alphaproteobacteria</taxon>
        <taxon>Hyphomicrobiales</taxon>
        <taxon>Methylobacteriaceae</taxon>
        <taxon>Methylorubrum</taxon>
    </lineage>
</organism>
<dbReference type="eggNOG" id="COG2197">
    <property type="taxonomic scope" value="Bacteria"/>
</dbReference>
<dbReference type="STRING" id="441620.Mpop_1343"/>
<reference evidence="1 2" key="1">
    <citation type="submission" date="2008-04" db="EMBL/GenBank/DDBJ databases">
        <title>Complete sequence of chromosome of Methylobacterium populi BJ001.</title>
        <authorList>
            <consortium name="US DOE Joint Genome Institute"/>
            <person name="Copeland A."/>
            <person name="Lucas S."/>
            <person name="Lapidus A."/>
            <person name="Glavina del Rio T."/>
            <person name="Dalin E."/>
            <person name="Tice H."/>
            <person name="Bruce D."/>
            <person name="Goodwin L."/>
            <person name="Pitluck S."/>
            <person name="Chertkov O."/>
            <person name="Brettin T."/>
            <person name="Detter J.C."/>
            <person name="Han C."/>
            <person name="Kuske C.R."/>
            <person name="Schmutz J."/>
            <person name="Larimer F."/>
            <person name="Land M."/>
            <person name="Hauser L."/>
            <person name="Kyrpides N."/>
            <person name="Mikhailova N."/>
            <person name="Marx C."/>
            <person name="Richardson P."/>
        </authorList>
    </citation>
    <scope>NUCLEOTIDE SEQUENCE [LARGE SCALE GENOMIC DNA]</scope>
    <source>
        <strain evidence="2">ATCC BAA-705 / NCIMB 13946 / BJ001</strain>
    </source>
</reference>
<evidence type="ECO:0000313" key="1">
    <source>
        <dbReference type="EMBL" id="ACB79513.1"/>
    </source>
</evidence>
<dbReference type="OrthoDB" id="79831at2"/>
<dbReference type="EMBL" id="CP001029">
    <property type="protein sequence ID" value="ACB79513.1"/>
    <property type="molecule type" value="Genomic_DNA"/>
</dbReference>
<protein>
    <submittedName>
        <fullName evidence="1">Uncharacterized protein</fullName>
    </submittedName>
</protein>
<dbReference type="RefSeq" id="WP_012453262.1">
    <property type="nucleotide sequence ID" value="NC_010725.1"/>
</dbReference>
<dbReference type="KEGG" id="mpo:Mpop_1343"/>
<gene>
    <name evidence="1" type="ordered locus">Mpop_1343</name>
</gene>
<name>B1ZDH0_METPB</name>
<dbReference type="Proteomes" id="UP000007136">
    <property type="component" value="Chromosome"/>
</dbReference>
<proteinExistence type="predicted"/>
<dbReference type="HOGENOM" id="CLU_1081001_0_0_5"/>
<dbReference type="AlphaFoldDB" id="B1ZDH0"/>
<accession>B1ZDH0</accession>